<accession>A0AA39PWK6</accession>
<keyword evidence="7" id="KW-1185">Reference proteome</keyword>
<dbReference type="Pfam" id="PF01753">
    <property type="entry name" value="zf-MYND"/>
    <property type="match status" value="1"/>
</dbReference>
<name>A0AA39PWK6_9AGAR</name>
<dbReference type="InterPro" id="IPR002893">
    <property type="entry name" value="Znf_MYND"/>
</dbReference>
<evidence type="ECO:0000256" key="1">
    <source>
        <dbReference type="ARBA" id="ARBA00022723"/>
    </source>
</evidence>
<keyword evidence="3" id="KW-0862">Zinc</keyword>
<dbReference type="InterPro" id="IPR027974">
    <property type="entry name" value="DUF4470"/>
</dbReference>
<evidence type="ECO:0000256" key="3">
    <source>
        <dbReference type="ARBA" id="ARBA00022833"/>
    </source>
</evidence>
<keyword evidence="2 4" id="KW-0863">Zinc-finger</keyword>
<proteinExistence type="predicted"/>
<dbReference type="GO" id="GO:0008270">
    <property type="term" value="F:zinc ion binding"/>
    <property type="evidence" value="ECO:0007669"/>
    <property type="project" value="UniProtKB-KW"/>
</dbReference>
<dbReference type="EMBL" id="JAUEPR010000001">
    <property type="protein sequence ID" value="KAK0490418.1"/>
    <property type="molecule type" value="Genomic_DNA"/>
</dbReference>
<dbReference type="Gene3D" id="6.10.140.2220">
    <property type="match status" value="1"/>
</dbReference>
<organism evidence="6 7">
    <name type="scientific">Armillaria novae-zelandiae</name>
    <dbReference type="NCBI Taxonomy" id="153914"/>
    <lineage>
        <taxon>Eukaryota</taxon>
        <taxon>Fungi</taxon>
        <taxon>Dikarya</taxon>
        <taxon>Basidiomycota</taxon>
        <taxon>Agaricomycotina</taxon>
        <taxon>Agaricomycetes</taxon>
        <taxon>Agaricomycetidae</taxon>
        <taxon>Agaricales</taxon>
        <taxon>Marasmiineae</taxon>
        <taxon>Physalacriaceae</taxon>
        <taxon>Armillaria</taxon>
    </lineage>
</organism>
<evidence type="ECO:0000259" key="5">
    <source>
        <dbReference type="PROSITE" id="PS50865"/>
    </source>
</evidence>
<feature type="domain" description="MYND-type" evidence="5">
    <location>
        <begin position="88"/>
        <end position="124"/>
    </location>
</feature>
<evidence type="ECO:0000256" key="4">
    <source>
        <dbReference type="PROSITE-ProRule" id="PRU00134"/>
    </source>
</evidence>
<dbReference type="SUPFAM" id="SSF144232">
    <property type="entry name" value="HIT/MYND zinc finger-like"/>
    <property type="match status" value="1"/>
</dbReference>
<dbReference type="AlphaFoldDB" id="A0AA39PWK6"/>
<dbReference type="Pfam" id="PF14737">
    <property type="entry name" value="DUF4470"/>
    <property type="match status" value="1"/>
</dbReference>
<reference evidence="6" key="1">
    <citation type="submission" date="2023-06" db="EMBL/GenBank/DDBJ databases">
        <authorList>
            <consortium name="Lawrence Berkeley National Laboratory"/>
            <person name="Ahrendt S."/>
            <person name="Sahu N."/>
            <person name="Indic B."/>
            <person name="Wong-Bajracharya J."/>
            <person name="Merenyi Z."/>
            <person name="Ke H.-M."/>
            <person name="Monk M."/>
            <person name="Kocsube S."/>
            <person name="Drula E."/>
            <person name="Lipzen A."/>
            <person name="Balint B."/>
            <person name="Henrissat B."/>
            <person name="Andreopoulos B."/>
            <person name="Martin F.M."/>
            <person name="Harder C.B."/>
            <person name="Rigling D."/>
            <person name="Ford K.L."/>
            <person name="Foster G.D."/>
            <person name="Pangilinan J."/>
            <person name="Papanicolaou A."/>
            <person name="Barry K."/>
            <person name="LaButti K."/>
            <person name="Viragh M."/>
            <person name="Koriabine M."/>
            <person name="Yan M."/>
            <person name="Riley R."/>
            <person name="Champramary S."/>
            <person name="Plett K.L."/>
            <person name="Tsai I.J."/>
            <person name="Slot J."/>
            <person name="Sipos G."/>
            <person name="Plett J."/>
            <person name="Nagy L.G."/>
            <person name="Grigoriev I.V."/>
        </authorList>
    </citation>
    <scope>NUCLEOTIDE SEQUENCE</scope>
    <source>
        <strain evidence="6">ICMP 16352</strain>
    </source>
</reference>
<protein>
    <recommendedName>
        <fullName evidence="5">MYND-type domain-containing protein</fullName>
    </recommendedName>
</protein>
<evidence type="ECO:0000313" key="6">
    <source>
        <dbReference type="EMBL" id="KAK0490418.1"/>
    </source>
</evidence>
<evidence type="ECO:0000256" key="2">
    <source>
        <dbReference type="ARBA" id="ARBA00022771"/>
    </source>
</evidence>
<dbReference type="PROSITE" id="PS01360">
    <property type="entry name" value="ZF_MYND_1"/>
    <property type="match status" value="1"/>
</dbReference>
<comment type="caution">
    <text evidence="6">The sequence shown here is derived from an EMBL/GenBank/DDBJ whole genome shotgun (WGS) entry which is preliminary data.</text>
</comment>
<sequence length="569" mass="64571">MLMHLSQDKYPDRRCESFSERNHFTLVIHTSPYQPPSSTATTNMQDPTQSLTALLSILSPNGERSGHGPLGPPPLRRLGCANQNISSHRLCPNDATQTCSGCFLVRYCSKECQTEHWKFHKQDCKSPLKSKSWSPAWVRENRKPAFVNGPDDDTPQKAFGIPMELWGNMTVHRHRADEICKKDLSLAFIASGDLRNVVRTVNELPENYAGTLKIVLNDKNCRIVSRNLIILTIPCKPFTSGTQVLQPLSYQFLVFPLLPDAPTLQHLDVHTRWDPLTTTFLISLLTGDEIDLSQAKDTWSRTMHAPGRVDHLALDAWRRSGLLLPFGARTDHMCVPNAWLFSNQGDLLLIDSSNPLVGWDYTEVVKAGKAHGTTEDDLMGSMFFYVKDQLVEFSKRLRRFKIHIYSYDKDAKDLPAVLRSDVSSPKTNPYAAILGLFMNWTIWKKEGQASSSKTTMHRAMKEMASFHSLYNSMNKLDAFHDTSIAFREYLNEEKADWIARKVELKYRRINKIVPHRCFAELGTSPSSLPCMSTADKWYAIACLGNSSCLERYVEWVKVPRESTILVSLS</sequence>
<evidence type="ECO:0000313" key="7">
    <source>
        <dbReference type="Proteomes" id="UP001175227"/>
    </source>
</evidence>
<keyword evidence="1" id="KW-0479">Metal-binding</keyword>
<dbReference type="Proteomes" id="UP001175227">
    <property type="component" value="Unassembled WGS sequence"/>
</dbReference>
<dbReference type="PROSITE" id="PS50865">
    <property type="entry name" value="ZF_MYND_2"/>
    <property type="match status" value="1"/>
</dbReference>
<gene>
    <name evidence="6" type="ORF">IW261DRAFT_1432010</name>
</gene>